<accession>A0ABU9E244</accession>
<feature type="domain" description="Cleaved adhesin" evidence="3">
    <location>
        <begin position="84"/>
        <end position="163"/>
    </location>
</feature>
<comment type="caution">
    <text evidence="5">The sequence shown here is derived from an EMBL/GenBank/DDBJ whole genome shotgun (WGS) entry which is preliminary data.</text>
</comment>
<feature type="signal peptide" evidence="2">
    <location>
        <begin position="1"/>
        <end position="18"/>
    </location>
</feature>
<proteinExistence type="predicted"/>
<dbReference type="NCBIfam" id="TIGR04183">
    <property type="entry name" value="Por_Secre_tail"/>
    <property type="match status" value="1"/>
</dbReference>
<dbReference type="Pfam" id="PF07675">
    <property type="entry name" value="Cleaved_Adhesin"/>
    <property type="match status" value="1"/>
</dbReference>
<evidence type="ECO:0000259" key="3">
    <source>
        <dbReference type="Pfam" id="PF07675"/>
    </source>
</evidence>
<dbReference type="Gene3D" id="2.60.120.200">
    <property type="match status" value="1"/>
</dbReference>
<feature type="chain" id="PRO_5045610862" evidence="2">
    <location>
        <begin position="19"/>
        <end position="300"/>
    </location>
</feature>
<protein>
    <submittedName>
        <fullName evidence="5">Choice-of-anchor J domain-containing protein</fullName>
    </submittedName>
</protein>
<name>A0ABU9E244_9FLAO</name>
<evidence type="ECO:0000313" key="5">
    <source>
        <dbReference type="EMBL" id="MEK8180621.1"/>
    </source>
</evidence>
<evidence type="ECO:0000256" key="1">
    <source>
        <dbReference type="ARBA" id="ARBA00022729"/>
    </source>
</evidence>
<keyword evidence="1 2" id="KW-0732">Signal</keyword>
<dbReference type="InterPro" id="IPR026444">
    <property type="entry name" value="Secre_tail"/>
</dbReference>
<keyword evidence="6" id="KW-1185">Reference proteome</keyword>
<dbReference type="Pfam" id="PF18962">
    <property type="entry name" value="Por_Secre_tail"/>
    <property type="match status" value="1"/>
</dbReference>
<reference evidence="5 6" key="1">
    <citation type="submission" date="2024-04" db="EMBL/GenBank/DDBJ databases">
        <title>draft genome sequnece of Flavobacterium buctense JCM 30750.</title>
        <authorList>
            <person name="Kim D.-U."/>
        </authorList>
    </citation>
    <scope>NUCLEOTIDE SEQUENCE [LARGE SCALE GENOMIC DNA]</scope>
    <source>
        <strain evidence="5 6">JCM 30750</strain>
    </source>
</reference>
<dbReference type="Proteomes" id="UP001491349">
    <property type="component" value="Unassembled WGS sequence"/>
</dbReference>
<dbReference type="NCBIfam" id="NF038128">
    <property type="entry name" value="choice_anch_J"/>
    <property type="match status" value="1"/>
</dbReference>
<evidence type="ECO:0000259" key="4">
    <source>
        <dbReference type="Pfam" id="PF18962"/>
    </source>
</evidence>
<gene>
    <name evidence="5" type="ORF">WMW71_09750</name>
</gene>
<sequence length="300" mass="32328">MKKLLLSFLFIGSLGANAQTVLFEDNFDSYTNFAKASVGNWTLTDIDLRPTYGFGGGTTFTNSGTAMAYIVFNSTAVTPALVPSATSNWAARSGQKAMACIAAVPNATFPTNDDWLITPQITLAASENTVSFWAKSCDATYAAEEFQVFVSTGTTAVASFVPLSAVEMTLFGVYNEYTYDLSAYNGQAVYIAIRCVSADQFGFMVDDFSVTTTALGVNESLANKFSTYPNPVDNVINVSNNYNVLLTDVNVTDINGRIVKTLSVNNLSEVQLNVSDLNSGVYFMNINTDSGKVVKKFIKS</sequence>
<dbReference type="InterPro" id="IPR011628">
    <property type="entry name" value="Cleaved_adhesin"/>
</dbReference>
<dbReference type="EMBL" id="JBBPCB010000005">
    <property type="protein sequence ID" value="MEK8180621.1"/>
    <property type="molecule type" value="Genomic_DNA"/>
</dbReference>
<dbReference type="RefSeq" id="WP_187659638.1">
    <property type="nucleotide sequence ID" value="NZ_JACTAB010000002.1"/>
</dbReference>
<evidence type="ECO:0000256" key="2">
    <source>
        <dbReference type="SAM" id="SignalP"/>
    </source>
</evidence>
<feature type="domain" description="Secretion system C-terminal sorting" evidence="4">
    <location>
        <begin position="228"/>
        <end position="298"/>
    </location>
</feature>
<evidence type="ECO:0000313" key="6">
    <source>
        <dbReference type="Proteomes" id="UP001491349"/>
    </source>
</evidence>
<organism evidence="5 6">
    <name type="scientific">Flavobacterium buctense</name>
    <dbReference type="NCBI Taxonomy" id="1648146"/>
    <lineage>
        <taxon>Bacteria</taxon>
        <taxon>Pseudomonadati</taxon>
        <taxon>Bacteroidota</taxon>
        <taxon>Flavobacteriia</taxon>
        <taxon>Flavobacteriales</taxon>
        <taxon>Flavobacteriaceae</taxon>
        <taxon>Flavobacterium</taxon>
    </lineage>
</organism>